<gene>
    <name evidence="1" type="ORF">HELGO_WM3167</name>
</gene>
<dbReference type="AlphaFoldDB" id="A0A6S6SFM0"/>
<evidence type="ECO:0000313" key="1">
    <source>
        <dbReference type="EMBL" id="CAA6806215.1"/>
    </source>
</evidence>
<protein>
    <submittedName>
        <fullName evidence="1">Uncharacterized protein</fullName>
    </submittedName>
</protein>
<dbReference type="EMBL" id="CACVAX010000013">
    <property type="protein sequence ID" value="CAA6806215.1"/>
    <property type="molecule type" value="Genomic_DNA"/>
</dbReference>
<name>A0A6S6SFM0_9BACT</name>
<sequence length="243" mass="27823">MDYTVSYHPISTEQMKAWYFDVFDDLGAAETLTVRIPKEQLKHDDRQELEVYYKDKYLEMVKRSRNLDYGNFNKWHGYFIAIIQGFFEKFYFVHGAAISGIHDLGFKKTYITPWNEIIEEDFIDGLDSDSKLNGPFSSGAYISAAQVKQLLVDYENDEEIKEILDEQFEGKKIDVFLAALKYASENNQGLLEASKVIDPGEELFEEPSCYSNLFNCDVISAAVYTTELAAVYDAIYKGTGDDG</sequence>
<accession>A0A6S6SFM0</accession>
<organism evidence="1">
    <name type="scientific">uncultured Sulfurovum sp</name>
    <dbReference type="NCBI Taxonomy" id="269237"/>
    <lineage>
        <taxon>Bacteria</taxon>
        <taxon>Pseudomonadati</taxon>
        <taxon>Campylobacterota</taxon>
        <taxon>Epsilonproteobacteria</taxon>
        <taxon>Campylobacterales</taxon>
        <taxon>Sulfurovaceae</taxon>
        <taxon>Sulfurovum</taxon>
        <taxon>environmental samples</taxon>
    </lineage>
</organism>
<proteinExistence type="predicted"/>
<reference evidence="1" key="1">
    <citation type="submission" date="2020-01" db="EMBL/GenBank/DDBJ databases">
        <authorList>
            <person name="Meier V. D."/>
            <person name="Meier V D."/>
        </authorList>
    </citation>
    <scope>NUCLEOTIDE SEQUENCE</scope>
    <source>
        <strain evidence="1">HLG_WM_MAG_04</strain>
    </source>
</reference>